<gene>
    <name evidence="2" type="ORF">LCGC14_1560350</name>
</gene>
<proteinExistence type="predicted"/>
<dbReference type="EMBL" id="LAZR01012046">
    <property type="protein sequence ID" value="KKM45774.1"/>
    <property type="molecule type" value="Genomic_DNA"/>
</dbReference>
<dbReference type="InterPro" id="IPR027434">
    <property type="entry name" value="Homing_endonucl"/>
</dbReference>
<evidence type="ECO:0000259" key="1">
    <source>
        <dbReference type="PROSITE" id="PS50819"/>
    </source>
</evidence>
<protein>
    <recommendedName>
        <fullName evidence="1">DOD-type homing endonuclease domain-containing protein</fullName>
    </recommendedName>
</protein>
<dbReference type="PROSITE" id="PS50819">
    <property type="entry name" value="INTEIN_ENDONUCLEASE"/>
    <property type="match status" value="1"/>
</dbReference>
<dbReference type="GO" id="GO:0004519">
    <property type="term" value="F:endonuclease activity"/>
    <property type="evidence" value="ECO:0007669"/>
    <property type="project" value="InterPro"/>
</dbReference>
<dbReference type="SUPFAM" id="SSF55608">
    <property type="entry name" value="Homing endonucleases"/>
    <property type="match status" value="1"/>
</dbReference>
<feature type="non-terminal residue" evidence="2">
    <location>
        <position position="1"/>
    </location>
</feature>
<dbReference type="InterPro" id="IPR004860">
    <property type="entry name" value="LAGLIDADG_dom"/>
</dbReference>
<sequence length="107" mass="12561">QKHFIRGYFDGDGSIYVNKIKGRGSSIKITSNKEFIDEVKKILETETHSHFSYYQHAKGITDISTCGDIQVKKILDWLYSKSNIYLKRKYASYQEINKKRTKRCAFI</sequence>
<evidence type="ECO:0000313" key="2">
    <source>
        <dbReference type="EMBL" id="KKM45774.1"/>
    </source>
</evidence>
<reference evidence="2" key="1">
    <citation type="journal article" date="2015" name="Nature">
        <title>Complex archaea that bridge the gap between prokaryotes and eukaryotes.</title>
        <authorList>
            <person name="Spang A."/>
            <person name="Saw J.H."/>
            <person name="Jorgensen S.L."/>
            <person name="Zaremba-Niedzwiedzka K."/>
            <person name="Martijn J."/>
            <person name="Lind A.E."/>
            <person name="van Eijk R."/>
            <person name="Schleper C."/>
            <person name="Guy L."/>
            <person name="Ettema T.J."/>
        </authorList>
    </citation>
    <scope>NUCLEOTIDE SEQUENCE</scope>
</reference>
<dbReference type="Pfam" id="PF14528">
    <property type="entry name" value="LAGLIDADG_3"/>
    <property type="match status" value="1"/>
</dbReference>
<comment type="caution">
    <text evidence="2">The sequence shown here is derived from an EMBL/GenBank/DDBJ whole genome shotgun (WGS) entry which is preliminary data.</text>
</comment>
<accession>A0A0F9LNE5</accession>
<dbReference type="Gene3D" id="3.10.28.10">
    <property type="entry name" value="Homing endonucleases"/>
    <property type="match status" value="1"/>
</dbReference>
<feature type="domain" description="DOD-type homing endonuclease" evidence="1">
    <location>
        <begin position="1"/>
        <end position="43"/>
    </location>
</feature>
<organism evidence="2">
    <name type="scientific">marine sediment metagenome</name>
    <dbReference type="NCBI Taxonomy" id="412755"/>
    <lineage>
        <taxon>unclassified sequences</taxon>
        <taxon>metagenomes</taxon>
        <taxon>ecological metagenomes</taxon>
    </lineage>
</organism>
<dbReference type="AlphaFoldDB" id="A0A0F9LNE5"/>
<name>A0A0F9LNE5_9ZZZZ</name>
<dbReference type="InterPro" id="IPR004042">
    <property type="entry name" value="Intein_endonuc_central"/>
</dbReference>